<organism evidence="1 2">
    <name type="scientific">Panagrolaimus sp. JU765</name>
    <dbReference type="NCBI Taxonomy" id="591449"/>
    <lineage>
        <taxon>Eukaryota</taxon>
        <taxon>Metazoa</taxon>
        <taxon>Ecdysozoa</taxon>
        <taxon>Nematoda</taxon>
        <taxon>Chromadorea</taxon>
        <taxon>Rhabditida</taxon>
        <taxon>Tylenchina</taxon>
        <taxon>Panagrolaimomorpha</taxon>
        <taxon>Panagrolaimoidea</taxon>
        <taxon>Panagrolaimidae</taxon>
        <taxon>Panagrolaimus</taxon>
    </lineage>
</organism>
<name>A0AC34R1M2_9BILA</name>
<proteinExistence type="predicted"/>
<accession>A0AC34R1M2</accession>
<sequence length="418" mass="48572">MELFIELENGANRGQLSFVFNKETTLQDLKTEIHVKYGIQPDDQILFLNGKLLEAVALSDHLIDHNFKNKDIIVVRYKEYARFEVLRKTVNELFHTTHSDDPEVKYDRFQWCSEECRRLYGIKFDYTFPALLDELYEIKQKILCCTDPMYPAIKVSFIYYFRKVFPENDVIVGRKEKGTRSGCVVRVSLNSAVTKFYVKTQDNIGAMDFLCPKNHPSVDIVELYCYKLLEKIGLCSDGHFIHNLMESSFLIYIGTRQIDGFKTLKEQPKIDEDVDSKICQGLIKILLLFNVLMLADCSCGNVGFDAKQDPFIVDFFVNDPRIKNVQFLDMEIICNCVEAHCYRSKFAKVSQNEKITIAKNFLVQSHLINLLEECATSFMVEEQPVLEKYGMLEEKTQCLTKYIEKVKENINKVLDMKI</sequence>
<evidence type="ECO:0000313" key="1">
    <source>
        <dbReference type="Proteomes" id="UP000887576"/>
    </source>
</evidence>
<dbReference type="WBParaSite" id="JU765_v2.g253.t1">
    <property type="protein sequence ID" value="JU765_v2.g253.t1"/>
    <property type="gene ID" value="JU765_v2.g253"/>
</dbReference>
<reference evidence="2" key="1">
    <citation type="submission" date="2022-11" db="UniProtKB">
        <authorList>
            <consortium name="WormBaseParasite"/>
        </authorList>
    </citation>
    <scope>IDENTIFICATION</scope>
</reference>
<evidence type="ECO:0000313" key="2">
    <source>
        <dbReference type="WBParaSite" id="JU765_v2.g253.t1"/>
    </source>
</evidence>
<protein>
    <submittedName>
        <fullName evidence="2">Ubiquitin-like domain-containing protein</fullName>
    </submittedName>
</protein>
<dbReference type="Proteomes" id="UP000887576">
    <property type="component" value="Unplaced"/>
</dbReference>